<evidence type="ECO:0000313" key="6">
    <source>
        <dbReference type="Proteomes" id="UP000533476"/>
    </source>
</evidence>
<dbReference type="GO" id="GO:0016887">
    <property type="term" value="F:ATP hydrolysis activity"/>
    <property type="evidence" value="ECO:0007669"/>
    <property type="project" value="InterPro"/>
</dbReference>
<feature type="domain" description="ABC transporter" evidence="4">
    <location>
        <begin position="327"/>
        <end position="530"/>
    </location>
</feature>
<dbReference type="SMART" id="SM00382">
    <property type="entry name" value="AAA"/>
    <property type="match status" value="2"/>
</dbReference>
<dbReference type="Pfam" id="PF12848">
    <property type="entry name" value="ABC_tran_Xtn"/>
    <property type="match status" value="1"/>
</dbReference>
<protein>
    <submittedName>
        <fullName evidence="5">ABC-F family ATP-binding cassette domain-containing protein</fullName>
    </submittedName>
</protein>
<dbReference type="PANTHER" id="PTHR42855">
    <property type="entry name" value="ABC TRANSPORTER ATP-BINDING SUBUNIT"/>
    <property type="match status" value="1"/>
</dbReference>
<keyword evidence="6" id="KW-1185">Reference proteome</keyword>
<proteinExistence type="predicted"/>
<sequence length="531" mass="60578">MALISVQNVRVSVSGKPIVDHVTFNLSPGDRIALVGPNGMGKTTFLKTLSGEMEPDSGRVEMAKDIRIVRLEQWQPNQQPTLYETAYQANPEVLKLEQELKHLEAEMADPANADRLEQLVDNWGKLSDRFQTAGGYEWESRVKAGLQKLGFLPERWADSPRTLSGGEAHRLSLLTMILSGAHVWLMDEPTNHLDIQTIGWLEDMVKQSAAAMIIVSHDRAFLDRVATRTMSWEDGSFWITGGNWTQYQRLREERLRQEALQWQRQQEEERRLRTYIDKWRSGTRARQAQSRQKRLDRLTQSTDRPAPPTAVRSLELTHQAQERIGHLPAVKIDHLVLTRGERSWQPVSLTIPLNARFAVVGPNGTGKTSLLEALMSSPMVHWHSDVVPAYLAQTAVQDLPEGVIAMDYAFDLGWDREQIYYLGARFGITQELWEQPLDTWSGGERARLKLLETLMTPAQALLLDEPTNHLDVRMREALERLLAEYPGTLIIASHDRAFLEKISTHTLWSTGTEFIFERMPYRIDRQPPTGN</sequence>
<dbReference type="FunFam" id="3.40.50.300:FF:000011">
    <property type="entry name" value="Putative ABC transporter ATP-binding component"/>
    <property type="match status" value="1"/>
</dbReference>
<accession>A0A7Y0Q3P9</accession>
<keyword evidence="2 5" id="KW-0067">ATP-binding</keyword>
<dbReference type="InterPro" id="IPR032781">
    <property type="entry name" value="ABC_tran_Xtn"/>
</dbReference>
<dbReference type="Pfam" id="PF00005">
    <property type="entry name" value="ABC_tran"/>
    <property type="match status" value="2"/>
</dbReference>
<evidence type="ECO:0000313" key="5">
    <source>
        <dbReference type="EMBL" id="NMP23615.1"/>
    </source>
</evidence>
<evidence type="ECO:0000259" key="4">
    <source>
        <dbReference type="PROSITE" id="PS50893"/>
    </source>
</evidence>
<evidence type="ECO:0000256" key="1">
    <source>
        <dbReference type="ARBA" id="ARBA00022741"/>
    </source>
</evidence>
<dbReference type="CDD" id="cd03221">
    <property type="entry name" value="ABCF_EF-3"/>
    <property type="match status" value="2"/>
</dbReference>
<evidence type="ECO:0000256" key="3">
    <source>
        <dbReference type="SAM" id="MobiDB-lite"/>
    </source>
</evidence>
<dbReference type="InterPro" id="IPR051309">
    <property type="entry name" value="ABCF_ATPase"/>
</dbReference>
<dbReference type="SUPFAM" id="SSF52540">
    <property type="entry name" value="P-loop containing nucleoside triphosphate hydrolases"/>
    <property type="match status" value="2"/>
</dbReference>
<dbReference type="PANTHER" id="PTHR42855:SF2">
    <property type="entry name" value="DRUG RESISTANCE ABC TRANSPORTER,ATP-BINDING PROTEIN"/>
    <property type="match status" value="1"/>
</dbReference>
<dbReference type="InterPro" id="IPR003439">
    <property type="entry name" value="ABC_transporter-like_ATP-bd"/>
</dbReference>
<keyword evidence="1" id="KW-0547">Nucleotide-binding</keyword>
<dbReference type="Proteomes" id="UP000533476">
    <property type="component" value="Unassembled WGS sequence"/>
</dbReference>
<dbReference type="InterPro" id="IPR027417">
    <property type="entry name" value="P-loop_NTPase"/>
</dbReference>
<dbReference type="PROSITE" id="PS50893">
    <property type="entry name" value="ABC_TRANSPORTER_2"/>
    <property type="match status" value="2"/>
</dbReference>
<evidence type="ECO:0000256" key="2">
    <source>
        <dbReference type="ARBA" id="ARBA00022840"/>
    </source>
</evidence>
<feature type="domain" description="ABC transporter" evidence="4">
    <location>
        <begin position="4"/>
        <end position="259"/>
    </location>
</feature>
<dbReference type="GO" id="GO:0005524">
    <property type="term" value="F:ATP binding"/>
    <property type="evidence" value="ECO:0007669"/>
    <property type="project" value="UniProtKB-KW"/>
</dbReference>
<gene>
    <name evidence="5" type="ORF">HIJ39_14820</name>
</gene>
<dbReference type="Gene3D" id="3.40.50.300">
    <property type="entry name" value="P-loop containing nucleotide triphosphate hydrolases"/>
    <property type="match status" value="2"/>
</dbReference>
<dbReference type="RefSeq" id="WP_169101050.1">
    <property type="nucleotide sequence ID" value="NZ_JABBVZ010000059.1"/>
</dbReference>
<feature type="region of interest" description="Disordered" evidence="3">
    <location>
        <begin position="283"/>
        <end position="308"/>
    </location>
</feature>
<organism evidence="5 6">
    <name type="scientific">Sulfobacillus harzensis</name>
    <dbReference type="NCBI Taxonomy" id="2729629"/>
    <lineage>
        <taxon>Bacteria</taxon>
        <taxon>Bacillati</taxon>
        <taxon>Bacillota</taxon>
        <taxon>Clostridia</taxon>
        <taxon>Eubacteriales</taxon>
        <taxon>Clostridiales Family XVII. Incertae Sedis</taxon>
        <taxon>Sulfobacillus</taxon>
    </lineage>
</organism>
<dbReference type="InterPro" id="IPR003593">
    <property type="entry name" value="AAA+_ATPase"/>
</dbReference>
<name>A0A7Y0Q3P9_9FIRM</name>
<comment type="caution">
    <text evidence="5">The sequence shown here is derived from an EMBL/GenBank/DDBJ whole genome shotgun (WGS) entry which is preliminary data.</text>
</comment>
<dbReference type="AlphaFoldDB" id="A0A7Y0Q3P9"/>
<reference evidence="5 6" key="1">
    <citation type="submission" date="2020-04" db="EMBL/GenBank/DDBJ databases">
        <authorList>
            <person name="Zhang R."/>
            <person name="Schippers A."/>
        </authorList>
    </citation>
    <scope>NUCLEOTIDE SEQUENCE [LARGE SCALE GENOMIC DNA]</scope>
    <source>
        <strain evidence="5 6">DSM 109850</strain>
    </source>
</reference>
<dbReference type="EMBL" id="JABBVZ010000059">
    <property type="protein sequence ID" value="NMP23615.1"/>
    <property type="molecule type" value="Genomic_DNA"/>
</dbReference>